<organism evidence="1 2">
    <name type="scientific">Paraburkholderia silviterrae</name>
    <dbReference type="NCBI Taxonomy" id="2528715"/>
    <lineage>
        <taxon>Bacteria</taxon>
        <taxon>Pseudomonadati</taxon>
        <taxon>Pseudomonadota</taxon>
        <taxon>Betaproteobacteria</taxon>
        <taxon>Burkholderiales</taxon>
        <taxon>Burkholderiaceae</taxon>
        <taxon>Paraburkholderia</taxon>
    </lineage>
</organism>
<keyword evidence="2" id="KW-1185">Reference proteome</keyword>
<evidence type="ECO:0008006" key="3">
    <source>
        <dbReference type="Google" id="ProtNLM"/>
    </source>
</evidence>
<dbReference type="OrthoDB" id="119238at2"/>
<proteinExistence type="predicted"/>
<accession>A0A4R5M989</accession>
<protein>
    <recommendedName>
        <fullName evidence="3">RiboL-PSP-HEPN domain-containing protein</fullName>
    </recommendedName>
</protein>
<dbReference type="AlphaFoldDB" id="A0A4R5M989"/>
<evidence type="ECO:0000313" key="1">
    <source>
        <dbReference type="EMBL" id="TDG22733.1"/>
    </source>
</evidence>
<name>A0A4R5M989_9BURK</name>
<comment type="caution">
    <text evidence="1">The sequence shown here is derived from an EMBL/GenBank/DDBJ whole genome shotgun (WGS) entry which is preliminary data.</text>
</comment>
<dbReference type="Proteomes" id="UP000295722">
    <property type="component" value="Unassembled WGS sequence"/>
</dbReference>
<sequence>MPAFRPSRSARIGDKRSVDNRARIVDNRCTCCRTDCSKALRPLQCPINQSLRNRGPTGLENQLAMDYRNVDLPREAGNVDLTPFEPDDEWVATAIPELQQAAMLRWFCDRYEDPANETPWDGEDKKYVYVWGGPYDPNDEIQERFGHVVSYEVMEPLIRDLHRDVGDEWAPIEHEGVDYEGYLSRLVVSSRDDPYAFLVERLDQIDVVLSAVAANPQAEQIVHQMAHGSIIAALEAYLSDTLKFWLEADEQVLRRFVATNKDFQSRNLTLAEIFERFDRIKEEVKDYLSTFMWHRLDKIKPIVKAAFQFDLPDISKLMGAVKIRHDIVHRAGRDADGNLVDLSAEDVRLLRNECQSFAKVMNQKLEEKYPPDAEKPWNHTF</sequence>
<evidence type="ECO:0000313" key="2">
    <source>
        <dbReference type="Proteomes" id="UP000295722"/>
    </source>
</evidence>
<gene>
    <name evidence="1" type="ORF">EYW47_16050</name>
</gene>
<dbReference type="EMBL" id="SMRP01000007">
    <property type="protein sequence ID" value="TDG22733.1"/>
    <property type="molecule type" value="Genomic_DNA"/>
</dbReference>
<reference evidence="1 2" key="1">
    <citation type="submission" date="2019-03" db="EMBL/GenBank/DDBJ databases">
        <title>Paraburkholderia sp. 4M-K11, isolated from subtropical forest soil.</title>
        <authorList>
            <person name="Gao Z.-H."/>
            <person name="Qiu L.-H."/>
        </authorList>
    </citation>
    <scope>NUCLEOTIDE SEQUENCE [LARGE SCALE GENOMIC DNA]</scope>
    <source>
        <strain evidence="1 2">4M-K11</strain>
    </source>
</reference>